<keyword evidence="2" id="KW-0175">Coiled coil</keyword>
<dbReference type="PROSITE" id="PS51782">
    <property type="entry name" value="LYSM"/>
    <property type="match status" value="1"/>
</dbReference>
<feature type="chain" id="PRO_5047423118" evidence="3">
    <location>
        <begin position="39"/>
        <end position="477"/>
    </location>
</feature>
<dbReference type="Gene3D" id="2.70.70.10">
    <property type="entry name" value="Glucose Permease (Domain IIA)"/>
    <property type="match status" value="1"/>
</dbReference>
<keyword evidence="1 3" id="KW-0732">Signal</keyword>
<gene>
    <name evidence="6" type="ORF">ACFSFW_18045</name>
</gene>
<evidence type="ECO:0000313" key="6">
    <source>
        <dbReference type="EMBL" id="MFD1780571.1"/>
    </source>
</evidence>
<dbReference type="RefSeq" id="WP_388040287.1">
    <property type="nucleotide sequence ID" value="NZ_JBHUEK010000025.1"/>
</dbReference>
<accession>A0ABW4MRG0</accession>
<dbReference type="InterPro" id="IPR016047">
    <property type="entry name" value="M23ase_b-sheet_dom"/>
</dbReference>
<dbReference type="InterPro" id="IPR050570">
    <property type="entry name" value="Cell_wall_metabolism_enzyme"/>
</dbReference>
<dbReference type="Pfam" id="PF07501">
    <property type="entry name" value="G5"/>
    <property type="match status" value="1"/>
</dbReference>
<evidence type="ECO:0000256" key="1">
    <source>
        <dbReference type="ARBA" id="ARBA00022729"/>
    </source>
</evidence>
<dbReference type="SMART" id="SM01208">
    <property type="entry name" value="G5"/>
    <property type="match status" value="1"/>
</dbReference>
<protein>
    <submittedName>
        <fullName evidence="6">Peptidoglycan DD-metalloendopeptidase family protein</fullName>
    </submittedName>
</protein>
<organism evidence="6 7">
    <name type="scientific">Fredinandcohnia salidurans</name>
    <dbReference type="NCBI Taxonomy" id="2595041"/>
    <lineage>
        <taxon>Bacteria</taxon>
        <taxon>Bacillati</taxon>
        <taxon>Bacillota</taxon>
        <taxon>Bacilli</taxon>
        <taxon>Bacillales</taxon>
        <taxon>Bacillaceae</taxon>
        <taxon>Fredinandcohnia</taxon>
    </lineage>
</organism>
<keyword evidence="7" id="KW-1185">Reference proteome</keyword>
<dbReference type="PANTHER" id="PTHR21666">
    <property type="entry name" value="PEPTIDASE-RELATED"/>
    <property type="match status" value="1"/>
</dbReference>
<dbReference type="Gene3D" id="3.10.350.10">
    <property type="entry name" value="LysM domain"/>
    <property type="match status" value="1"/>
</dbReference>
<sequence length="477" mass="52702">MSNQNNTNKTPRKYMTLFKRVAITSVALSTLVFGSVSADTKIQTVYHVYIDGNRVGTVDSKNVVEEVVEQKVDSLQDQYKELSLVADNVSIIEEQAFHPTFNNENTVKVLESEIEIAAQAKAIMIDGEPVAYLKDEEEANEALKQLKLQYVKEEQLKELEARENAEQPLPALAEGQSRLLDVSFEEKVSISAEKVSPEQIHNPTDTVTLLQKGTLEEKKYQVKEGDVLGSIAVDHDLATAELLALNPEITADTLIKIGQELNVTAYKPFLTVVVKMEQNKKETINFETKVNENSEMYKGDRKVTQEGQEGEKTVHYEYKMVNGVNAETKKLNETIVKEPVAEIIEKGTKVVPSRGSGQLAWPAVGGYISSHVGYRWGQLHKGIDIARPSNYTIKAADNGTVVEAGYSGGFGNKIVINHNNGMKTIYAHMSSLNVRVGQTVTKGQQIGVMGSTGNSTGTHLHFELYINGALKNPLDYL</sequence>
<evidence type="ECO:0000256" key="3">
    <source>
        <dbReference type="SAM" id="SignalP"/>
    </source>
</evidence>
<name>A0ABW4MRG0_9BACI</name>
<dbReference type="InterPro" id="IPR018392">
    <property type="entry name" value="LysM"/>
</dbReference>
<dbReference type="InterPro" id="IPR011055">
    <property type="entry name" value="Dup_hybrid_motif"/>
</dbReference>
<dbReference type="CDD" id="cd00118">
    <property type="entry name" value="LysM"/>
    <property type="match status" value="1"/>
</dbReference>
<proteinExistence type="predicted"/>
<dbReference type="Pfam" id="PF01476">
    <property type="entry name" value="LysM"/>
    <property type="match status" value="1"/>
</dbReference>
<dbReference type="SUPFAM" id="SSF54106">
    <property type="entry name" value="LysM domain"/>
    <property type="match status" value="1"/>
</dbReference>
<dbReference type="PANTHER" id="PTHR21666:SF270">
    <property type="entry name" value="MUREIN HYDROLASE ACTIVATOR ENVC"/>
    <property type="match status" value="1"/>
</dbReference>
<dbReference type="InterPro" id="IPR036779">
    <property type="entry name" value="LysM_dom_sf"/>
</dbReference>
<feature type="domain" description="G5" evidence="4">
    <location>
        <begin position="270"/>
        <end position="350"/>
    </location>
</feature>
<dbReference type="CDD" id="cd12797">
    <property type="entry name" value="M23_peptidase"/>
    <property type="match status" value="1"/>
</dbReference>
<dbReference type="Pfam" id="PF01551">
    <property type="entry name" value="Peptidase_M23"/>
    <property type="match status" value="1"/>
</dbReference>
<dbReference type="SUPFAM" id="SSF51261">
    <property type="entry name" value="Duplicated hybrid motif"/>
    <property type="match status" value="1"/>
</dbReference>
<comment type="caution">
    <text evidence="6">The sequence shown here is derived from an EMBL/GenBank/DDBJ whole genome shotgun (WGS) entry which is preliminary data.</text>
</comment>
<dbReference type="Gene3D" id="2.20.230.10">
    <property type="entry name" value="Resuscitation-promoting factor rpfb"/>
    <property type="match status" value="1"/>
</dbReference>
<evidence type="ECO:0000259" key="5">
    <source>
        <dbReference type="PROSITE" id="PS51782"/>
    </source>
</evidence>
<dbReference type="InterPro" id="IPR011098">
    <property type="entry name" value="G5_dom"/>
</dbReference>
<feature type="domain" description="LysM" evidence="5">
    <location>
        <begin position="218"/>
        <end position="263"/>
    </location>
</feature>
<evidence type="ECO:0000313" key="7">
    <source>
        <dbReference type="Proteomes" id="UP001597227"/>
    </source>
</evidence>
<evidence type="ECO:0000256" key="2">
    <source>
        <dbReference type="SAM" id="Coils"/>
    </source>
</evidence>
<dbReference type="EMBL" id="JBHUEK010000025">
    <property type="protein sequence ID" value="MFD1780571.1"/>
    <property type="molecule type" value="Genomic_DNA"/>
</dbReference>
<feature type="coiled-coil region" evidence="2">
    <location>
        <begin position="133"/>
        <end position="163"/>
    </location>
</feature>
<feature type="signal peptide" evidence="3">
    <location>
        <begin position="1"/>
        <end position="38"/>
    </location>
</feature>
<dbReference type="Proteomes" id="UP001597227">
    <property type="component" value="Unassembled WGS sequence"/>
</dbReference>
<dbReference type="PROSITE" id="PS51109">
    <property type="entry name" value="G5"/>
    <property type="match status" value="1"/>
</dbReference>
<reference evidence="7" key="1">
    <citation type="journal article" date="2019" name="Int. J. Syst. Evol. Microbiol.">
        <title>The Global Catalogue of Microorganisms (GCM) 10K type strain sequencing project: providing services to taxonomists for standard genome sequencing and annotation.</title>
        <authorList>
            <consortium name="The Broad Institute Genomics Platform"/>
            <consortium name="The Broad Institute Genome Sequencing Center for Infectious Disease"/>
            <person name="Wu L."/>
            <person name="Ma J."/>
        </authorList>
    </citation>
    <scope>NUCLEOTIDE SEQUENCE [LARGE SCALE GENOMIC DNA]</scope>
    <source>
        <strain evidence="7">CCUG 15531</strain>
    </source>
</reference>
<dbReference type="SMART" id="SM00257">
    <property type="entry name" value="LysM"/>
    <property type="match status" value="1"/>
</dbReference>
<evidence type="ECO:0000259" key="4">
    <source>
        <dbReference type="PROSITE" id="PS51109"/>
    </source>
</evidence>